<evidence type="ECO:0000256" key="1">
    <source>
        <dbReference type="ARBA" id="ARBA00022475"/>
    </source>
</evidence>
<feature type="domain" description="ZipA C-terminal FtsZ-binding" evidence="11">
    <location>
        <begin position="575"/>
        <end position="706"/>
    </location>
</feature>
<dbReference type="SMART" id="SM00771">
    <property type="entry name" value="ZipA_C"/>
    <property type="match status" value="1"/>
</dbReference>
<feature type="transmembrane region" description="Helical" evidence="8">
    <location>
        <begin position="6"/>
        <end position="24"/>
    </location>
</feature>
<keyword evidence="2 8" id="KW-0997">Cell inner membrane</keyword>
<evidence type="ECO:0000256" key="8">
    <source>
        <dbReference type="HAMAP-Rule" id="MF_00509"/>
    </source>
</evidence>
<feature type="compositionally biased region" description="Low complexity" evidence="10">
    <location>
        <begin position="207"/>
        <end position="224"/>
    </location>
</feature>
<proteinExistence type="inferred from homology"/>
<keyword evidence="3 8" id="KW-0132">Cell division</keyword>
<keyword evidence="4 8" id="KW-0812">Transmembrane</keyword>
<dbReference type="EMBL" id="JAJISC010000002">
    <property type="protein sequence ID" value="MCS2608448.1"/>
    <property type="molecule type" value="Genomic_DNA"/>
</dbReference>
<accession>A0ABT2EAR5</accession>
<feature type="compositionally biased region" description="Basic and acidic residues" evidence="10">
    <location>
        <begin position="183"/>
        <end position="206"/>
    </location>
</feature>
<dbReference type="Gene3D" id="3.30.1400.10">
    <property type="entry name" value="ZipA, C-terminal FtsZ-binding domain"/>
    <property type="match status" value="1"/>
</dbReference>
<evidence type="ECO:0000313" key="13">
    <source>
        <dbReference type="Proteomes" id="UP001165542"/>
    </source>
</evidence>
<evidence type="ECO:0000256" key="9">
    <source>
        <dbReference type="RuleBase" id="RU003612"/>
    </source>
</evidence>
<evidence type="ECO:0000256" key="2">
    <source>
        <dbReference type="ARBA" id="ARBA00022519"/>
    </source>
</evidence>
<sequence>MELREWLIILGLALVSLIVIDGVRRLQRQRRVPRLDQAEKDKLTVKPSELDDQAREAEVNWELPNGGARVVKPADYSALGKKPKLERQEHPGASKVLSEFRRSVSSRWSRSEQSAPAYAKSTPSAKPAAATAAGSTRKTPSRVEPGLAAESSLAADSLTSKPSIAKTLEPKASETESSALKSPELKSPEAKSSEAKSSESGLERAEVPTAVAAADTKATAIEAVQQPTEQASVEPAQDALAQRQDSPSEKTATSEAQASSAVNSSAVNSSAVKESSAKAEVAEEKREPTLSSAVTEPTVSASATAEETAPTLAATEKASAEKAEDDGLAVLRAEPEDAVFVTGDAPKRRKLRDATVGEYSDDEYRLVDFEGIGRSFKQRMADRREERKRKKKEKAERAAVLAKQKAERKALEAEQRREAKEAAAAERARIAQEQAEAREAAAAVANAERLATSRSSTRGAPDLGYIDDELPTRGYSESASYYDDGIEAPRYAQSGAQNGYGASDDVAAGYADDAYADDAYADDAYGDDYADAGIDEAPAYAAEPPRANVSTHPTLAKALRHDVCGEHAKEVLSSADEVIVISVLARDEEGFDGSKLLELIMACGLRYSSAMGIFHRFETESAESELQFSMLNVVKPGTFPIEEMGEFTTPGITFLMPLPGAIDSSAAFEAMVETAMVVVRHMGGELKDEHRSVMTAQTIEFARQRVHEFERRNRLQRHMHAH</sequence>
<comment type="similarity">
    <text evidence="8 9">Belongs to the ZipA family.</text>
</comment>
<keyword evidence="13" id="KW-1185">Reference proteome</keyword>
<keyword evidence="6 8" id="KW-0472">Membrane</keyword>
<keyword evidence="1 8" id="KW-1003">Cell membrane</keyword>
<feature type="compositionally biased region" description="Basic and acidic residues" evidence="10">
    <location>
        <begin position="404"/>
        <end position="439"/>
    </location>
</feature>
<evidence type="ECO:0000256" key="7">
    <source>
        <dbReference type="ARBA" id="ARBA00023306"/>
    </source>
</evidence>
<protein>
    <recommendedName>
        <fullName evidence="8 9">Cell division protein ZipA</fullName>
    </recommendedName>
</protein>
<evidence type="ECO:0000256" key="4">
    <source>
        <dbReference type="ARBA" id="ARBA00022692"/>
    </source>
</evidence>
<feature type="compositionally biased region" description="Low complexity" evidence="10">
    <location>
        <begin position="147"/>
        <end position="160"/>
    </location>
</feature>
<feature type="compositionally biased region" description="Low complexity" evidence="10">
    <location>
        <begin position="254"/>
        <end position="274"/>
    </location>
</feature>
<dbReference type="GO" id="GO:0051301">
    <property type="term" value="P:cell division"/>
    <property type="evidence" value="ECO:0007669"/>
    <property type="project" value="UniProtKB-KW"/>
</dbReference>
<dbReference type="PANTHER" id="PTHR38685">
    <property type="entry name" value="CELL DIVISION PROTEIN ZIPA"/>
    <property type="match status" value="1"/>
</dbReference>
<dbReference type="Pfam" id="PF04354">
    <property type="entry name" value="ZipA_C"/>
    <property type="match status" value="1"/>
</dbReference>
<comment type="subunit">
    <text evidence="8">Interacts with FtsZ via their C-terminal domains.</text>
</comment>
<dbReference type="SUPFAM" id="SSF64383">
    <property type="entry name" value="Cell-division protein ZipA, C-terminal domain"/>
    <property type="match status" value="1"/>
</dbReference>
<evidence type="ECO:0000256" key="6">
    <source>
        <dbReference type="ARBA" id="ARBA00023136"/>
    </source>
</evidence>
<dbReference type="InterPro" id="IPR036765">
    <property type="entry name" value="ZipA_FtsZ-bd_C_sf"/>
</dbReference>
<comment type="function">
    <text evidence="8 9">Essential cell division protein that stabilizes the FtsZ protofilaments by cross-linking them and that serves as a cytoplasmic membrane anchor for the Z ring. Also required for the recruitment to the septal ring of downstream cell division proteins.</text>
</comment>
<feature type="compositionally biased region" description="Polar residues" evidence="10">
    <location>
        <begin position="243"/>
        <end position="253"/>
    </location>
</feature>
<dbReference type="InterPro" id="IPR011919">
    <property type="entry name" value="Cell_div_ZipA"/>
</dbReference>
<feature type="compositionally biased region" description="Low complexity" evidence="10">
    <location>
        <begin position="440"/>
        <end position="450"/>
    </location>
</feature>
<feature type="compositionally biased region" description="Basic and acidic residues" evidence="10">
    <location>
        <begin position="275"/>
        <end position="288"/>
    </location>
</feature>
<keyword evidence="5 8" id="KW-1133">Transmembrane helix</keyword>
<dbReference type="PANTHER" id="PTHR38685:SF1">
    <property type="entry name" value="CELL DIVISION PROTEIN ZIPA"/>
    <property type="match status" value="1"/>
</dbReference>
<feature type="region of interest" description="Disordered" evidence="10">
    <location>
        <begin position="379"/>
        <end position="478"/>
    </location>
</feature>
<comment type="subcellular location">
    <subcellularLocation>
        <location evidence="8">Cell inner membrane</location>
        <topology evidence="8">Single-pass type I membrane protein</topology>
    </subcellularLocation>
    <text evidence="8">Localizes to the Z ring in an FtsZ-dependent manner.</text>
</comment>
<evidence type="ECO:0000259" key="11">
    <source>
        <dbReference type="SMART" id="SM00771"/>
    </source>
</evidence>
<organism evidence="12 13">
    <name type="scientific">Halomonas dongshanensis</name>
    <dbReference type="NCBI Taxonomy" id="2890835"/>
    <lineage>
        <taxon>Bacteria</taxon>
        <taxon>Pseudomonadati</taxon>
        <taxon>Pseudomonadota</taxon>
        <taxon>Gammaproteobacteria</taxon>
        <taxon>Oceanospirillales</taxon>
        <taxon>Halomonadaceae</taxon>
        <taxon>Halomonas</taxon>
    </lineage>
</organism>
<dbReference type="Proteomes" id="UP001165542">
    <property type="component" value="Unassembled WGS sequence"/>
</dbReference>
<evidence type="ECO:0000256" key="10">
    <source>
        <dbReference type="SAM" id="MobiDB-lite"/>
    </source>
</evidence>
<feature type="compositionally biased region" description="Low complexity" evidence="10">
    <location>
        <begin position="107"/>
        <end position="138"/>
    </location>
</feature>
<keyword evidence="7 8" id="KW-0131">Cell cycle</keyword>
<dbReference type="HAMAP" id="MF_00509">
    <property type="entry name" value="ZipA"/>
    <property type="match status" value="1"/>
</dbReference>
<comment type="caution">
    <text evidence="12">The sequence shown here is derived from an EMBL/GenBank/DDBJ whole genome shotgun (WGS) entry which is preliminary data.</text>
</comment>
<evidence type="ECO:0000256" key="5">
    <source>
        <dbReference type="ARBA" id="ARBA00022989"/>
    </source>
</evidence>
<reference evidence="12" key="1">
    <citation type="submission" date="2021-11" db="EMBL/GenBank/DDBJ databases">
        <title>Halomonas sp., isolated from a coastal aquaculture zone in Dongshan Bay.</title>
        <authorList>
            <person name="Lin W."/>
        </authorList>
    </citation>
    <scope>NUCLEOTIDE SEQUENCE</scope>
    <source>
        <strain evidence="12">Yzlin-01</strain>
    </source>
</reference>
<evidence type="ECO:0000313" key="12">
    <source>
        <dbReference type="EMBL" id="MCS2608448.1"/>
    </source>
</evidence>
<name>A0ABT2EAR5_9GAMM</name>
<dbReference type="InterPro" id="IPR007449">
    <property type="entry name" value="ZipA_FtsZ-bd_C"/>
</dbReference>
<gene>
    <name evidence="8" type="primary">zipA</name>
    <name evidence="12" type="ORF">LLY24_03825</name>
</gene>
<feature type="region of interest" description="Disordered" evidence="10">
    <location>
        <begin position="107"/>
        <end position="329"/>
    </location>
</feature>
<evidence type="ECO:0000256" key="3">
    <source>
        <dbReference type="ARBA" id="ARBA00022618"/>
    </source>
</evidence>
<feature type="compositionally biased region" description="Low complexity" evidence="10">
    <location>
        <begin position="291"/>
        <end position="317"/>
    </location>
</feature>
<dbReference type="RefSeq" id="WP_259034958.1">
    <property type="nucleotide sequence ID" value="NZ_JAJISC010000002.1"/>
</dbReference>